<sequence>MKWRVILEPDPETSDWAAWCPELPGCVSCGENQAEALANIQEAIALYLEPTPIDLQSGAISCEVTV</sequence>
<dbReference type="Gene3D" id="3.30.160.250">
    <property type="match status" value="1"/>
</dbReference>
<gene>
    <name evidence="2" type="ORF">GS597_16145</name>
</gene>
<evidence type="ECO:0000259" key="1">
    <source>
        <dbReference type="Pfam" id="PF15919"/>
    </source>
</evidence>
<organism evidence="2 3">
    <name type="scientific">Petrachloros mirabilis ULC683</name>
    <dbReference type="NCBI Taxonomy" id="2781853"/>
    <lineage>
        <taxon>Bacteria</taxon>
        <taxon>Bacillati</taxon>
        <taxon>Cyanobacteriota</taxon>
        <taxon>Cyanophyceae</taxon>
        <taxon>Synechococcales</taxon>
        <taxon>Petrachlorosaceae</taxon>
        <taxon>Petrachloros</taxon>
        <taxon>Petrachloros mirabilis</taxon>
    </lineage>
</organism>
<evidence type="ECO:0000313" key="2">
    <source>
        <dbReference type="EMBL" id="NCJ08009.1"/>
    </source>
</evidence>
<dbReference type="RefSeq" id="WP_161826487.1">
    <property type="nucleotide sequence ID" value="NZ_WVIC01000038.1"/>
</dbReference>
<dbReference type="EMBL" id="WVIC01000038">
    <property type="protein sequence ID" value="NCJ08009.1"/>
    <property type="molecule type" value="Genomic_DNA"/>
</dbReference>
<dbReference type="InterPro" id="IPR035069">
    <property type="entry name" value="TTHA1013/TTHA0281-like"/>
</dbReference>
<proteinExistence type="predicted"/>
<comment type="caution">
    <text evidence="2">The sequence shown here is derived from an EMBL/GenBank/DDBJ whole genome shotgun (WGS) entry which is preliminary data.</text>
</comment>
<dbReference type="SUPFAM" id="SSF143100">
    <property type="entry name" value="TTHA1013/TTHA0281-like"/>
    <property type="match status" value="1"/>
</dbReference>
<keyword evidence="3" id="KW-1185">Reference proteome</keyword>
<dbReference type="AlphaFoldDB" id="A0A8K1ZZH3"/>
<accession>A0A8K1ZZH3</accession>
<evidence type="ECO:0000313" key="3">
    <source>
        <dbReference type="Proteomes" id="UP000607397"/>
    </source>
</evidence>
<reference evidence="2" key="1">
    <citation type="submission" date="2019-12" db="EMBL/GenBank/DDBJ databases">
        <title>High-Quality draft genome sequences of three cyanobacteria isolated from the limestone walls of the Old Cathedral of Coimbra.</title>
        <authorList>
            <person name="Tiago I."/>
            <person name="Soares F."/>
            <person name="Portugal A."/>
        </authorList>
    </citation>
    <scope>NUCLEOTIDE SEQUENCE [LARGE SCALE GENOMIC DNA]</scope>
    <source>
        <strain evidence="2">C</strain>
    </source>
</reference>
<dbReference type="Proteomes" id="UP000607397">
    <property type="component" value="Unassembled WGS sequence"/>
</dbReference>
<dbReference type="Pfam" id="PF15919">
    <property type="entry name" value="HicB_lk_antitox"/>
    <property type="match status" value="1"/>
</dbReference>
<dbReference type="InterPro" id="IPR031807">
    <property type="entry name" value="HicB-like"/>
</dbReference>
<name>A0A8K1ZZH3_9CYAN</name>
<dbReference type="InterPro" id="IPR051404">
    <property type="entry name" value="TA_system_antitoxin"/>
</dbReference>
<protein>
    <submittedName>
        <fullName evidence="2">Type II toxin-antitoxin system HicB family antitoxin</fullName>
    </submittedName>
</protein>
<feature type="domain" description="HicB-like antitoxin of toxin-antitoxin system" evidence="1">
    <location>
        <begin position="5"/>
        <end position="50"/>
    </location>
</feature>
<dbReference type="PANTHER" id="PTHR34504:SF2">
    <property type="entry name" value="UPF0150 PROTEIN SSL0259"/>
    <property type="match status" value="1"/>
</dbReference>
<dbReference type="PANTHER" id="PTHR34504">
    <property type="entry name" value="ANTITOXIN HICB"/>
    <property type="match status" value="1"/>
</dbReference>